<dbReference type="AlphaFoldDB" id="A0A915DS83"/>
<evidence type="ECO:0000313" key="3">
    <source>
        <dbReference type="WBParaSite" id="jg22326"/>
    </source>
</evidence>
<dbReference type="CDD" id="cd09917">
    <property type="entry name" value="F-box_SF"/>
    <property type="match status" value="1"/>
</dbReference>
<dbReference type="InterPro" id="IPR001810">
    <property type="entry name" value="F-box_dom"/>
</dbReference>
<organism evidence="2 3">
    <name type="scientific">Ditylenchus dipsaci</name>
    <dbReference type="NCBI Taxonomy" id="166011"/>
    <lineage>
        <taxon>Eukaryota</taxon>
        <taxon>Metazoa</taxon>
        <taxon>Ecdysozoa</taxon>
        <taxon>Nematoda</taxon>
        <taxon>Chromadorea</taxon>
        <taxon>Rhabditida</taxon>
        <taxon>Tylenchina</taxon>
        <taxon>Tylenchomorpha</taxon>
        <taxon>Sphaerularioidea</taxon>
        <taxon>Anguinidae</taxon>
        <taxon>Anguininae</taxon>
        <taxon>Ditylenchus</taxon>
    </lineage>
</organism>
<evidence type="ECO:0000313" key="2">
    <source>
        <dbReference type="Proteomes" id="UP000887574"/>
    </source>
</evidence>
<sequence length="265" mass="30646">MDLINKIPDDILLEVFRKLPTVADLLKCVRVCRRWHEVVQNYGFLHFKTLSKATIFPALWQESRKRMSLNEGISMLKKCIKCVTHIDFEEVIFNSGVLSGEYVEIQHMNKEILEILLLHGTRLKQLILNADCLNQRALKTLTQLKQKRSINGPNIIISMECVAIKKFGDEWTLVLVSFREVFFAKEQLVPTDGEHLSPSKLPYGEKKECLVILRKDNGEEFVPAIEKEKVTRHRIGYNVTVKENGIPRALLMFSDQERAISFHDL</sequence>
<name>A0A915DS83_9BILA</name>
<feature type="domain" description="F-box" evidence="1">
    <location>
        <begin position="1"/>
        <end position="50"/>
    </location>
</feature>
<dbReference type="PROSITE" id="PS50181">
    <property type="entry name" value="FBOX"/>
    <property type="match status" value="1"/>
</dbReference>
<dbReference type="InterPro" id="IPR032675">
    <property type="entry name" value="LRR_dom_sf"/>
</dbReference>
<reference evidence="3" key="1">
    <citation type="submission" date="2022-11" db="UniProtKB">
        <authorList>
            <consortium name="WormBaseParasite"/>
        </authorList>
    </citation>
    <scope>IDENTIFICATION</scope>
</reference>
<dbReference type="SUPFAM" id="SSF81383">
    <property type="entry name" value="F-box domain"/>
    <property type="match status" value="1"/>
</dbReference>
<dbReference type="Gene3D" id="3.80.10.10">
    <property type="entry name" value="Ribonuclease Inhibitor"/>
    <property type="match status" value="1"/>
</dbReference>
<dbReference type="Proteomes" id="UP000887574">
    <property type="component" value="Unplaced"/>
</dbReference>
<keyword evidence="2" id="KW-1185">Reference proteome</keyword>
<accession>A0A915DS83</accession>
<evidence type="ECO:0000259" key="1">
    <source>
        <dbReference type="PROSITE" id="PS50181"/>
    </source>
</evidence>
<proteinExistence type="predicted"/>
<dbReference type="InterPro" id="IPR036047">
    <property type="entry name" value="F-box-like_dom_sf"/>
</dbReference>
<dbReference type="Pfam" id="PF12937">
    <property type="entry name" value="F-box-like"/>
    <property type="match status" value="1"/>
</dbReference>
<dbReference type="SMART" id="SM00256">
    <property type="entry name" value="FBOX"/>
    <property type="match status" value="1"/>
</dbReference>
<dbReference type="WBParaSite" id="jg22326">
    <property type="protein sequence ID" value="jg22326"/>
    <property type="gene ID" value="jg22326"/>
</dbReference>
<protein>
    <submittedName>
        <fullName evidence="3">F-box domain-containing protein</fullName>
    </submittedName>
</protein>